<protein>
    <submittedName>
        <fullName evidence="1">Uncharacterized protein</fullName>
    </submittedName>
</protein>
<dbReference type="EMBL" id="JACOOX010000004">
    <property type="protein sequence ID" value="MBC5662996.1"/>
    <property type="molecule type" value="Genomic_DNA"/>
</dbReference>
<dbReference type="Proteomes" id="UP000615234">
    <property type="component" value="Unassembled WGS sequence"/>
</dbReference>
<name>A0A8I0DVA8_9FIRM</name>
<dbReference type="AlphaFoldDB" id="A0A8I0DVA8"/>
<evidence type="ECO:0000313" key="2">
    <source>
        <dbReference type="Proteomes" id="UP000615234"/>
    </source>
</evidence>
<comment type="caution">
    <text evidence="1">The sequence shown here is derived from an EMBL/GenBank/DDBJ whole genome shotgun (WGS) entry which is preliminary data.</text>
</comment>
<keyword evidence="2" id="KW-1185">Reference proteome</keyword>
<gene>
    <name evidence="1" type="ORF">H8S09_08840</name>
</gene>
<accession>A0A8I0DVA8</accession>
<reference evidence="1 2" key="1">
    <citation type="submission" date="2020-08" db="EMBL/GenBank/DDBJ databases">
        <title>Genome public.</title>
        <authorList>
            <person name="Liu C."/>
            <person name="Sun Q."/>
        </authorList>
    </citation>
    <scope>NUCLEOTIDE SEQUENCE [LARGE SCALE GENOMIC DNA]</scope>
    <source>
        <strain evidence="1 2">NSJ-10</strain>
    </source>
</reference>
<dbReference type="RefSeq" id="WP_181986473.1">
    <property type="nucleotide sequence ID" value="NZ_JACOOX010000004.1"/>
</dbReference>
<organism evidence="1 2">
    <name type="scientific">Coprococcus hominis</name>
    <name type="common">ex Liu et al. 2022</name>
    <dbReference type="NCBI Taxonomy" id="2763039"/>
    <lineage>
        <taxon>Bacteria</taxon>
        <taxon>Bacillati</taxon>
        <taxon>Bacillota</taxon>
        <taxon>Clostridia</taxon>
        <taxon>Lachnospirales</taxon>
        <taxon>Lachnospiraceae</taxon>
        <taxon>Coprococcus</taxon>
    </lineage>
</organism>
<sequence length="57" mass="6549">MINSKTFDSFTDDLYEEISKSLAEEFSEAYVGMEKDARRLVNRVFEGATELVEVLPK</sequence>
<evidence type="ECO:0000313" key="1">
    <source>
        <dbReference type="EMBL" id="MBC5662996.1"/>
    </source>
</evidence>
<proteinExistence type="predicted"/>